<dbReference type="EMBL" id="JBBWWR010000021">
    <property type="protein sequence ID" value="KAK8937803.1"/>
    <property type="molecule type" value="Genomic_DNA"/>
</dbReference>
<evidence type="ECO:0000313" key="7">
    <source>
        <dbReference type="Proteomes" id="UP001412067"/>
    </source>
</evidence>
<dbReference type="InterPro" id="IPR038765">
    <property type="entry name" value="Papain-like_cys_pep_sf"/>
</dbReference>
<sequence>MINHVTPENVRKANILLMPVHTPRHWSLLVCDMKRRKWDFYDSMPRSLHQASLTTLVSTFYKDAKKALPSDMLTWKIEPVDKIPKQQGGTDCGIFVLKYMEATHSPSKIV</sequence>
<organism evidence="6 7">
    <name type="scientific">Platanthera guangdongensis</name>
    <dbReference type="NCBI Taxonomy" id="2320717"/>
    <lineage>
        <taxon>Eukaryota</taxon>
        <taxon>Viridiplantae</taxon>
        <taxon>Streptophyta</taxon>
        <taxon>Embryophyta</taxon>
        <taxon>Tracheophyta</taxon>
        <taxon>Spermatophyta</taxon>
        <taxon>Magnoliopsida</taxon>
        <taxon>Liliopsida</taxon>
        <taxon>Asparagales</taxon>
        <taxon>Orchidaceae</taxon>
        <taxon>Orchidoideae</taxon>
        <taxon>Orchideae</taxon>
        <taxon>Orchidinae</taxon>
        <taxon>Platanthera</taxon>
    </lineage>
</organism>
<accession>A0ABR2LD47</accession>
<evidence type="ECO:0000313" key="6">
    <source>
        <dbReference type="EMBL" id="KAK8937803.1"/>
    </source>
</evidence>
<reference evidence="6 7" key="1">
    <citation type="journal article" date="2022" name="Nat. Plants">
        <title>Genomes of leafy and leafless Platanthera orchids illuminate the evolution of mycoheterotrophy.</title>
        <authorList>
            <person name="Li M.H."/>
            <person name="Liu K.W."/>
            <person name="Li Z."/>
            <person name="Lu H.C."/>
            <person name="Ye Q.L."/>
            <person name="Zhang D."/>
            <person name="Wang J.Y."/>
            <person name="Li Y.F."/>
            <person name="Zhong Z.M."/>
            <person name="Liu X."/>
            <person name="Yu X."/>
            <person name="Liu D.K."/>
            <person name="Tu X.D."/>
            <person name="Liu B."/>
            <person name="Hao Y."/>
            <person name="Liao X.Y."/>
            <person name="Jiang Y.T."/>
            <person name="Sun W.H."/>
            <person name="Chen J."/>
            <person name="Chen Y.Q."/>
            <person name="Ai Y."/>
            <person name="Zhai J.W."/>
            <person name="Wu S.S."/>
            <person name="Zhou Z."/>
            <person name="Hsiao Y.Y."/>
            <person name="Wu W.L."/>
            <person name="Chen Y.Y."/>
            <person name="Lin Y.F."/>
            <person name="Hsu J.L."/>
            <person name="Li C.Y."/>
            <person name="Wang Z.W."/>
            <person name="Zhao X."/>
            <person name="Zhong W.Y."/>
            <person name="Ma X.K."/>
            <person name="Ma L."/>
            <person name="Huang J."/>
            <person name="Chen G.Z."/>
            <person name="Huang M.Z."/>
            <person name="Huang L."/>
            <person name="Peng D.H."/>
            <person name="Luo Y.B."/>
            <person name="Zou S.Q."/>
            <person name="Chen S.P."/>
            <person name="Lan S."/>
            <person name="Tsai W.C."/>
            <person name="Van de Peer Y."/>
            <person name="Liu Z.J."/>
        </authorList>
    </citation>
    <scope>NUCLEOTIDE SEQUENCE [LARGE SCALE GENOMIC DNA]</scope>
    <source>
        <strain evidence="6">Lor288</strain>
    </source>
</reference>
<keyword evidence="2" id="KW-0645">Protease</keyword>
<comment type="caution">
    <text evidence="6">The sequence shown here is derived from an EMBL/GenBank/DDBJ whole genome shotgun (WGS) entry which is preliminary data.</text>
</comment>
<dbReference type="SUPFAM" id="SSF54001">
    <property type="entry name" value="Cysteine proteinases"/>
    <property type="match status" value="1"/>
</dbReference>
<protein>
    <recommendedName>
        <fullName evidence="5">Ubiquitin-like protease family profile domain-containing protein</fullName>
    </recommendedName>
</protein>
<dbReference type="Pfam" id="PF02902">
    <property type="entry name" value="Peptidase_C48"/>
    <property type="match status" value="1"/>
</dbReference>
<dbReference type="Proteomes" id="UP001412067">
    <property type="component" value="Unassembled WGS sequence"/>
</dbReference>
<keyword evidence="3" id="KW-0378">Hydrolase</keyword>
<evidence type="ECO:0000259" key="5">
    <source>
        <dbReference type="PROSITE" id="PS50600"/>
    </source>
</evidence>
<name>A0ABR2LD47_9ASPA</name>
<dbReference type="InterPro" id="IPR003653">
    <property type="entry name" value="Peptidase_C48_C"/>
</dbReference>
<comment type="similarity">
    <text evidence="1">Belongs to the peptidase C48 family.</text>
</comment>
<keyword evidence="7" id="KW-1185">Reference proteome</keyword>
<evidence type="ECO:0000256" key="3">
    <source>
        <dbReference type="ARBA" id="ARBA00022801"/>
    </source>
</evidence>
<dbReference type="Gene3D" id="3.40.395.10">
    <property type="entry name" value="Adenoviral Proteinase, Chain A"/>
    <property type="match status" value="1"/>
</dbReference>
<keyword evidence="4" id="KW-0788">Thiol protease</keyword>
<gene>
    <name evidence="6" type="ORF">KSP40_PGU022805</name>
</gene>
<dbReference type="PROSITE" id="PS50600">
    <property type="entry name" value="ULP_PROTEASE"/>
    <property type="match status" value="1"/>
</dbReference>
<dbReference type="PANTHER" id="PTHR12606:SF136">
    <property type="entry name" value="ULP1 PROTEASE FAMILY PROTEIN"/>
    <property type="match status" value="1"/>
</dbReference>
<evidence type="ECO:0000256" key="2">
    <source>
        <dbReference type="ARBA" id="ARBA00022670"/>
    </source>
</evidence>
<proteinExistence type="inferred from homology"/>
<dbReference type="PANTHER" id="PTHR12606">
    <property type="entry name" value="SENTRIN/SUMO-SPECIFIC PROTEASE"/>
    <property type="match status" value="1"/>
</dbReference>
<feature type="domain" description="Ubiquitin-like protease family profile" evidence="5">
    <location>
        <begin position="1"/>
        <end position="103"/>
    </location>
</feature>
<evidence type="ECO:0000256" key="4">
    <source>
        <dbReference type="ARBA" id="ARBA00022807"/>
    </source>
</evidence>
<evidence type="ECO:0000256" key="1">
    <source>
        <dbReference type="ARBA" id="ARBA00005234"/>
    </source>
</evidence>